<dbReference type="FunFam" id="1.20.1540.10:FF:000004">
    <property type="entry name" value="Transmembrane protein 115"/>
    <property type="match status" value="1"/>
</dbReference>
<dbReference type="OrthoDB" id="73612at2759"/>
<keyword evidence="7" id="KW-1185">Reference proteome</keyword>
<dbReference type="AlphaFoldDB" id="A0A899G2P7"/>
<dbReference type="SUPFAM" id="SSF144091">
    <property type="entry name" value="Rhomboid-like"/>
    <property type="match status" value="1"/>
</dbReference>
<feature type="transmembrane region" description="Helical" evidence="5">
    <location>
        <begin position="6"/>
        <end position="30"/>
    </location>
</feature>
<evidence type="ECO:0000256" key="2">
    <source>
        <dbReference type="ARBA" id="ARBA00022692"/>
    </source>
</evidence>
<organism evidence="6 7">
    <name type="scientific">Pneumocystis wakefieldiae</name>
    <dbReference type="NCBI Taxonomy" id="38082"/>
    <lineage>
        <taxon>Eukaryota</taxon>
        <taxon>Fungi</taxon>
        <taxon>Dikarya</taxon>
        <taxon>Ascomycota</taxon>
        <taxon>Taphrinomycotina</taxon>
        <taxon>Pneumocystomycetes</taxon>
        <taxon>Pneumocystaceae</taxon>
        <taxon>Pneumocystis</taxon>
    </lineage>
</organism>
<dbReference type="InterPro" id="IPR035952">
    <property type="entry name" value="Rhomboid-like_sf"/>
</dbReference>
<dbReference type="InterPro" id="IPR013861">
    <property type="entry name" value="TMEM115/Pdh1/Rbl19"/>
</dbReference>
<sequence length="393" mass="45376">MVATVMVVIVTVAAEMVVIVTAVTVIVVVETTPGNNRPRFMIQLEIRKIPIVTRLCVCMTTVLFLFYYALKYVFYMLYGPLSSNKPYPVAPYLVIVPGISYIFVWTFFIASFIEKNVFMLFVLLTMLLYSGKYLEKSWGSKSFLKFILVITIIPNIFIWIWFIFCYMIQRKASLLIKSIHGGYALYAGFLVALKQLIPEHVISFFKGIIRIRIKYTPALYVFIMPFIGLLVRDESLGILSWLGFLSSWVYLRFFKWNTPNLLSHLTFDLRGDSSETFAFSYFFPEPIQLLINAISRKIHNFLVSIHIISYSNEAQTQQAEKLLNNFQQKQDLFPNTYHSEAERRKTLALKTLEERLSSLTNSNPASQSSITEPSVSLRESFDQFSIINNDNKN</sequence>
<dbReference type="PANTHER" id="PTHR13377">
    <property type="entry name" value="PLACENTAL PROTEIN 6"/>
    <property type="match status" value="1"/>
</dbReference>
<dbReference type="Proteomes" id="UP000663699">
    <property type="component" value="Chromosome 7"/>
</dbReference>
<gene>
    <name evidence="6" type="ORF">MERGE_002921</name>
</gene>
<dbReference type="EMBL" id="CP054538">
    <property type="protein sequence ID" value="QSL65608.1"/>
    <property type="molecule type" value="Genomic_DNA"/>
</dbReference>
<accession>A0A899G2P7</accession>
<dbReference type="Pfam" id="PF08551">
    <property type="entry name" value="DUF1751"/>
    <property type="match status" value="1"/>
</dbReference>
<evidence type="ECO:0000256" key="1">
    <source>
        <dbReference type="ARBA" id="ARBA00004141"/>
    </source>
</evidence>
<feature type="transmembrane region" description="Helical" evidence="5">
    <location>
        <begin position="90"/>
        <end position="110"/>
    </location>
</feature>
<dbReference type="SMART" id="SM01160">
    <property type="entry name" value="DUF1751"/>
    <property type="match status" value="1"/>
</dbReference>
<feature type="transmembrane region" description="Helical" evidence="5">
    <location>
        <begin position="51"/>
        <end position="70"/>
    </location>
</feature>
<dbReference type="GO" id="GO:0016020">
    <property type="term" value="C:membrane"/>
    <property type="evidence" value="ECO:0007669"/>
    <property type="project" value="UniProtKB-SubCell"/>
</dbReference>
<proteinExistence type="predicted"/>
<evidence type="ECO:0000313" key="7">
    <source>
        <dbReference type="Proteomes" id="UP000663699"/>
    </source>
</evidence>
<evidence type="ECO:0000256" key="5">
    <source>
        <dbReference type="SAM" id="Phobius"/>
    </source>
</evidence>
<comment type="subcellular location">
    <subcellularLocation>
        <location evidence="1">Membrane</location>
        <topology evidence="1">Multi-pass membrane protein</topology>
    </subcellularLocation>
</comment>
<keyword evidence="3 5" id="KW-1133">Transmembrane helix</keyword>
<keyword evidence="2 5" id="KW-0812">Transmembrane</keyword>
<evidence type="ECO:0000256" key="4">
    <source>
        <dbReference type="ARBA" id="ARBA00023136"/>
    </source>
</evidence>
<feature type="transmembrane region" description="Helical" evidence="5">
    <location>
        <begin position="215"/>
        <end position="232"/>
    </location>
</feature>
<feature type="transmembrane region" description="Helical" evidence="5">
    <location>
        <begin position="117"/>
        <end position="134"/>
    </location>
</feature>
<protein>
    <submittedName>
        <fullName evidence="6">Uncharacterized protein</fullName>
    </submittedName>
</protein>
<evidence type="ECO:0000256" key="3">
    <source>
        <dbReference type="ARBA" id="ARBA00022989"/>
    </source>
</evidence>
<feature type="transmembrane region" description="Helical" evidence="5">
    <location>
        <begin position="146"/>
        <end position="168"/>
    </location>
</feature>
<reference evidence="6" key="1">
    <citation type="submission" date="2020-06" db="EMBL/GenBank/DDBJ databases">
        <title>Genomes of multiple members of Pneumocystis genus reveal paths to human pathogen Pneumocystis jirovecii.</title>
        <authorList>
            <person name="Cisse O.H."/>
            <person name="Ma L."/>
            <person name="Dekker J."/>
            <person name="Khil P."/>
            <person name="Jo J."/>
            <person name="Brenchley J."/>
            <person name="Blair R."/>
            <person name="Pahar B."/>
            <person name="Chabe M."/>
            <person name="Van Rompay K.A."/>
            <person name="Keesler R."/>
            <person name="Sukura A."/>
            <person name="Hirsch V."/>
            <person name="Kutty G."/>
            <person name="Liu Y."/>
            <person name="Peng L."/>
            <person name="Chen J."/>
            <person name="Song J."/>
            <person name="Weissenbacher-Lang C."/>
            <person name="Xu J."/>
            <person name="Upham N.S."/>
            <person name="Stajich J.E."/>
            <person name="Cuomo C.A."/>
            <person name="Cushion M.T."/>
            <person name="Kovacs J.A."/>
        </authorList>
    </citation>
    <scope>NUCLEOTIDE SEQUENCE</scope>
    <source>
        <strain evidence="6">2A</strain>
    </source>
</reference>
<feature type="transmembrane region" description="Helical" evidence="5">
    <location>
        <begin position="238"/>
        <end position="254"/>
    </location>
</feature>
<dbReference type="PANTHER" id="PTHR13377:SF3">
    <property type="entry name" value="TRANSMEMBRANE PROTEIN 115"/>
    <property type="match status" value="1"/>
</dbReference>
<dbReference type="GO" id="GO:0006890">
    <property type="term" value="P:retrograde vesicle-mediated transport, Golgi to endoplasmic reticulum"/>
    <property type="evidence" value="ECO:0007669"/>
    <property type="project" value="InterPro"/>
</dbReference>
<name>A0A899G2P7_9ASCO</name>
<dbReference type="GO" id="GO:0005794">
    <property type="term" value="C:Golgi apparatus"/>
    <property type="evidence" value="ECO:0007669"/>
    <property type="project" value="TreeGrafter"/>
</dbReference>
<keyword evidence="4 5" id="KW-0472">Membrane</keyword>
<evidence type="ECO:0000313" key="6">
    <source>
        <dbReference type="EMBL" id="QSL65608.1"/>
    </source>
</evidence>